<proteinExistence type="predicted"/>
<keyword evidence="2" id="KW-1185">Reference proteome</keyword>
<keyword evidence="1" id="KW-0614">Plasmid</keyword>
<reference evidence="1 2" key="3">
    <citation type="journal article" date="2017" name="Int. J. Syst. Evol. Microbiol.">
        <title>Adaptation of Surface-Associated Bacteria to the Open Ocean: A Genomically Distinct Subpopulation of Phaeobacter gallaeciensis Colonizes Pacific Mesozooplankton.</title>
        <authorList>
            <person name="Freese H.M."/>
            <person name="Methner A."/>
            <person name="Overmann J."/>
        </authorList>
    </citation>
    <scope>NUCLEOTIDE SEQUENCE [LARGE SCALE GENOMIC DNA]</scope>
    <source>
        <strain evidence="1 2">P36</strain>
    </source>
</reference>
<sequence>MAETQMEHAPEGANEAARIAQIAAQNDRLRSTWGADFTIPGQIVMTQGVAALSAETHIEIMTSVMLFSEFTEDNDPYGYHDFGVFSVNDDGDSVKLYWKIDLYDAAYQFGSDDCVDPVKTRRVLTILHPSEY</sequence>
<accession>A0ABN5DV93</accession>
<protein>
    <recommendedName>
        <fullName evidence="3">DUF3768 domain-containing protein</fullName>
    </recommendedName>
</protein>
<gene>
    <name evidence="1" type="ORF">PhaeoP36_03702</name>
</gene>
<geneLocation type="plasmid" evidence="1 2">
    <name>pP36_b</name>
</geneLocation>
<dbReference type="RefSeq" id="WP_244906677.1">
    <property type="nucleotide sequence ID" value="NZ_CP010645.1"/>
</dbReference>
<reference evidence="1 2" key="4">
    <citation type="journal article" date="2018" name="Environ. Microbiol. Rep.">
        <title>Phylogenetic distribution of roseobacticides in the Roseobacter group and their effect on microalgae.</title>
        <authorList>
            <person name="Sonnenschein E.C."/>
            <person name="Phippen C.B."/>
            <person name="Bentzon-Tilia M."/>
            <person name="Rasmussen S.A."/>
            <person name="Nielsen K.F."/>
            <person name="Gram L."/>
        </authorList>
    </citation>
    <scope>NUCLEOTIDE SEQUENCE [LARGE SCALE GENOMIC DNA]</scope>
    <source>
        <strain evidence="1 2">P36</strain>
    </source>
</reference>
<reference evidence="1 2" key="1">
    <citation type="journal article" date="2017" name="Front. Microbiol.">
        <title>Phaeobacter piscinae sp. nov., a species of the Roseobacter group and potential aquaculture probiont.</title>
        <authorList>
            <person name="Sonnenschein E.C."/>
            <person name="Phippen C.B.W."/>
            <person name="Nielsen K.F."/>
            <person name="Mateiu R.V."/>
            <person name="Melchiorsen J."/>
            <person name="Gram L."/>
            <person name="Overmann J."/>
            <person name="Freese H.M."/>
        </authorList>
    </citation>
    <scope>NUCLEOTIDE SEQUENCE [LARGE SCALE GENOMIC DNA]</scope>
    <source>
        <strain evidence="1 2">P36</strain>
    </source>
</reference>
<dbReference type="EMBL" id="CP010645">
    <property type="protein sequence ID" value="ATG37779.1"/>
    <property type="molecule type" value="Genomic_DNA"/>
</dbReference>
<evidence type="ECO:0008006" key="3">
    <source>
        <dbReference type="Google" id="ProtNLM"/>
    </source>
</evidence>
<dbReference type="InterPro" id="IPR022243">
    <property type="entry name" value="DUF3768"/>
</dbReference>
<dbReference type="Pfam" id="PF12599">
    <property type="entry name" value="DUF3768"/>
    <property type="match status" value="1"/>
</dbReference>
<evidence type="ECO:0000313" key="1">
    <source>
        <dbReference type="EMBL" id="ATG37779.1"/>
    </source>
</evidence>
<reference evidence="1 2" key="2">
    <citation type="journal article" date="2017" name="Genome Biol. Evol.">
        <title>Trajectories and Drivers of Genome Evolution in Surface-Associated Marine Phaeobacter.</title>
        <authorList>
            <person name="Freese H.M."/>
            <person name="Sikorski J."/>
            <person name="Bunk B."/>
            <person name="Scheuner C."/>
            <person name="Meier-Kolthoff J.P."/>
            <person name="Sproer C."/>
            <person name="Gram L."/>
            <person name="Overmann J."/>
        </authorList>
    </citation>
    <scope>NUCLEOTIDE SEQUENCE [LARGE SCALE GENOMIC DNA]</scope>
    <source>
        <strain evidence="1 2">P36</strain>
    </source>
</reference>
<dbReference type="Proteomes" id="UP000218891">
    <property type="component" value="Plasmid pP36_b"/>
</dbReference>
<organism evidence="1 2">
    <name type="scientific">Phaeobacter piscinae</name>
    <dbReference type="NCBI Taxonomy" id="1580596"/>
    <lineage>
        <taxon>Bacteria</taxon>
        <taxon>Pseudomonadati</taxon>
        <taxon>Pseudomonadota</taxon>
        <taxon>Alphaproteobacteria</taxon>
        <taxon>Rhodobacterales</taxon>
        <taxon>Roseobacteraceae</taxon>
        <taxon>Phaeobacter</taxon>
    </lineage>
</organism>
<evidence type="ECO:0000313" key="2">
    <source>
        <dbReference type="Proteomes" id="UP000218891"/>
    </source>
</evidence>
<name>A0ABN5DV93_9RHOB</name>